<dbReference type="PANTHER" id="PTHR13271:SF137">
    <property type="entry name" value="SET DOMAIN-CONTAINING PROTEIN"/>
    <property type="match status" value="1"/>
</dbReference>
<sequence length="744" mass="82140">MARNAKHPSCNGNWFKFCRGNHRWTHSTVVACNSYDRVISLRPCNTSLRVGDTSLGRGLVLERSVQKGDIILNVPTCNALVISDDPLEGISVFGDKNLENFQNKNGPLPGRLIDFVTGEERWDVRMTALLMWTWKIVSRKNEFWANYFTTVPSKEDLSCLLNYVNKEEEEELQLTELKVEALAQREWISWVHEKYFDPKTGQLGSTLQGFKGLTPADTFWAASLVRTRTFSCEASGEWLTVMVPYADLANHSFNNNATFELSASAGMNSEDGWFQFRCTSDHGIKEGDEATISYGPCKSNHELIRDYGFVVPGNPNDILSLPTLLLKSDLARKSVKPLHSYTLMTALLGLVEDMPGVITAARGRDDHAKSCTSEMPGVKTAARGRDDAESCTSEMPGVITAARGRDDHAKSCTSDMPGVITAARGRDDAKSCTSEMPGVITAARGRDDAKSCTSEMPGVITAARGRDDAKSCTSLEILGSSAGLCSTYEGEGQQAAAVVRLARVQTFLRSLLLIQSTDDASAGLMAAGQDMSTRKSVTVTRRLETEKSVTLLDLIRQSFTRSLEQTDKSVTLLDLIRQSLWQPQQEVGEGSKGSVAGYSYNGWWQASMRVLTSLFDRTRNISGTEINPSLDGDLPDPATSLEVMTSEEMSEERQNVAELRDALQKYLLGFPTAIHEDEELLSRWPQAQVPSSSQPAVSRARIEQAIRARLEHKLLIQTGIQCLDIYQSYLVGHRTDVQDIGKKQ</sequence>
<gene>
    <name evidence="3" type="ORF">CEUSTIGMA_g9030.t1</name>
</gene>
<dbReference type="Pfam" id="PF00856">
    <property type="entry name" value="SET"/>
    <property type="match status" value="1"/>
</dbReference>
<dbReference type="InterPro" id="IPR001214">
    <property type="entry name" value="SET_dom"/>
</dbReference>
<comment type="caution">
    <text evidence="3">The sequence shown here is derived from an EMBL/GenBank/DDBJ whole genome shotgun (WGS) entry which is preliminary data.</text>
</comment>
<dbReference type="SUPFAM" id="SSF82199">
    <property type="entry name" value="SET domain"/>
    <property type="match status" value="1"/>
</dbReference>
<dbReference type="InterPro" id="IPR050600">
    <property type="entry name" value="SETD3_SETD6_MTase"/>
</dbReference>
<reference evidence="3 4" key="1">
    <citation type="submission" date="2017-08" db="EMBL/GenBank/DDBJ databases">
        <title>Acidophilic green algal genome provides insights into adaptation to an acidic environment.</title>
        <authorList>
            <person name="Hirooka S."/>
            <person name="Hirose Y."/>
            <person name="Kanesaki Y."/>
            <person name="Higuchi S."/>
            <person name="Fujiwara T."/>
            <person name="Onuma R."/>
            <person name="Era A."/>
            <person name="Ohbayashi R."/>
            <person name="Uzuka A."/>
            <person name="Nozaki H."/>
            <person name="Yoshikawa H."/>
            <person name="Miyagishima S.Y."/>
        </authorList>
    </citation>
    <scope>NUCLEOTIDE SEQUENCE [LARGE SCALE GENOMIC DNA]</scope>
    <source>
        <strain evidence="3 4">NIES-2499</strain>
    </source>
</reference>
<name>A0A250XFC5_9CHLO</name>
<evidence type="ECO:0000313" key="4">
    <source>
        <dbReference type="Proteomes" id="UP000232323"/>
    </source>
</evidence>
<feature type="domain" description="SET" evidence="2">
    <location>
        <begin position="46"/>
        <end position="295"/>
    </location>
</feature>
<dbReference type="EMBL" id="BEGY01000067">
    <property type="protein sequence ID" value="GAX81602.1"/>
    <property type="molecule type" value="Genomic_DNA"/>
</dbReference>
<dbReference type="STRING" id="1157962.A0A250XFC5"/>
<proteinExistence type="predicted"/>
<dbReference type="PROSITE" id="PS50280">
    <property type="entry name" value="SET"/>
    <property type="match status" value="1"/>
</dbReference>
<evidence type="ECO:0000256" key="1">
    <source>
        <dbReference type="SAM" id="MobiDB-lite"/>
    </source>
</evidence>
<dbReference type="GO" id="GO:0016279">
    <property type="term" value="F:protein-lysine N-methyltransferase activity"/>
    <property type="evidence" value="ECO:0007669"/>
    <property type="project" value="TreeGrafter"/>
</dbReference>
<dbReference type="PANTHER" id="PTHR13271">
    <property type="entry name" value="UNCHARACTERIZED PUTATIVE METHYLTRANSFERASE"/>
    <property type="match status" value="1"/>
</dbReference>
<feature type="region of interest" description="Disordered" evidence="1">
    <location>
        <begin position="367"/>
        <end position="415"/>
    </location>
</feature>
<dbReference type="OrthoDB" id="341421at2759"/>
<dbReference type="Gene3D" id="3.90.1410.10">
    <property type="entry name" value="set domain protein methyltransferase, domain 1"/>
    <property type="match status" value="1"/>
</dbReference>
<evidence type="ECO:0000259" key="2">
    <source>
        <dbReference type="PROSITE" id="PS50280"/>
    </source>
</evidence>
<accession>A0A250XFC5</accession>
<protein>
    <recommendedName>
        <fullName evidence="2">SET domain-containing protein</fullName>
    </recommendedName>
</protein>
<keyword evidence="4" id="KW-1185">Reference proteome</keyword>
<dbReference type="InterPro" id="IPR046341">
    <property type="entry name" value="SET_dom_sf"/>
</dbReference>
<dbReference type="Proteomes" id="UP000232323">
    <property type="component" value="Unassembled WGS sequence"/>
</dbReference>
<dbReference type="CDD" id="cd10527">
    <property type="entry name" value="SET_LSMT"/>
    <property type="match status" value="1"/>
</dbReference>
<organism evidence="3 4">
    <name type="scientific">Chlamydomonas eustigma</name>
    <dbReference type="NCBI Taxonomy" id="1157962"/>
    <lineage>
        <taxon>Eukaryota</taxon>
        <taxon>Viridiplantae</taxon>
        <taxon>Chlorophyta</taxon>
        <taxon>core chlorophytes</taxon>
        <taxon>Chlorophyceae</taxon>
        <taxon>CS clade</taxon>
        <taxon>Chlamydomonadales</taxon>
        <taxon>Chlamydomonadaceae</taxon>
        <taxon>Chlamydomonas</taxon>
    </lineage>
</organism>
<dbReference type="AlphaFoldDB" id="A0A250XFC5"/>
<evidence type="ECO:0000313" key="3">
    <source>
        <dbReference type="EMBL" id="GAX81602.1"/>
    </source>
</evidence>